<dbReference type="RefSeq" id="WP_130070029.1">
    <property type="nucleotide sequence ID" value="NZ_RCXO01000014.1"/>
</dbReference>
<reference evidence="3 4" key="1">
    <citation type="journal article" date="2019" name="Science, e1252229">
        <title>Invertible promoters mediate bacterial phase variation, antibiotic resistance, and host adaptation in the gut.</title>
        <authorList>
            <person name="Jiang X."/>
            <person name="Hall A.B."/>
            <person name="Arthur T.D."/>
            <person name="Plichta D.R."/>
            <person name="Covington C.T."/>
            <person name="Poyet M."/>
            <person name="Crothers J."/>
            <person name="Moses P.L."/>
            <person name="Tolonen A.C."/>
            <person name="Vlamakis H."/>
            <person name="Alm E.J."/>
            <person name="Xavier R.J."/>
        </authorList>
    </citation>
    <scope>NUCLEOTIDE SEQUENCE [LARGE SCALE GENOMIC DNA]</scope>
    <source>
        <strain evidence="4">bf_0095</strain>
    </source>
</reference>
<keyword evidence="1" id="KW-0175">Coiled coil</keyword>
<dbReference type="SUPFAM" id="SSF81301">
    <property type="entry name" value="Nucleotidyltransferase"/>
    <property type="match status" value="1"/>
</dbReference>
<sequence length="454" mass="51875">MEISQSEFLAKYNIKEDDYIKTNLDWTELERIYDRHIKDTPILESYLQSLFSHFSKLSHVHSVRYRVKDAEHVIEKIIRKKISNPNRNLSYETYFEELDDLVGLRILHLFKDEWEPIHEYITERWNLKETPTACYRKGDSKEYLDEYEKKGCNLKEHPYGYRSIHYIITEDILSVKLSCEIQVRTVFEEAWSEIDHKIRYPYDMDNPIFKQYLLIFNRLSGSADEMGAFLITLKEHLAQLGYEAKQKQENERAKSNKIIEELRKEISELKISNKKVNSIKEKLDELDKKTSSCVGINEFLNNSYLSSQNLMVQKMENAILPFTAQGIVDSFVANPILNTTLADTMKGITSPLAAHGIVDSFVANPVLNTTLADTMKGITSPLATHGIADSFVANPVLNTTLTDTMKGSTSPFATHGIADSFVVNPAFNTTLADTMKGTTSPLTTQGIVDSTKNK</sequence>
<organism evidence="3 4">
    <name type="scientific">Bacteroides intestinalis</name>
    <dbReference type="NCBI Taxonomy" id="329854"/>
    <lineage>
        <taxon>Bacteria</taxon>
        <taxon>Pseudomonadati</taxon>
        <taxon>Bacteroidota</taxon>
        <taxon>Bacteroidia</taxon>
        <taxon>Bacteroidales</taxon>
        <taxon>Bacteroidaceae</taxon>
        <taxon>Bacteroides</taxon>
    </lineage>
</organism>
<dbReference type="Gene3D" id="3.30.460.10">
    <property type="entry name" value="Beta Polymerase, domain 2"/>
    <property type="match status" value="1"/>
</dbReference>
<gene>
    <name evidence="3" type="ORF">EAJ06_12195</name>
</gene>
<feature type="domain" description="RelA/SpoT" evidence="2">
    <location>
        <begin position="65"/>
        <end position="206"/>
    </location>
</feature>
<evidence type="ECO:0000259" key="2">
    <source>
        <dbReference type="SMART" id="SM00954"/>
    </source>
</evidence>
<evidence type="ECO:0000313" key="3">
    <source>
        <dbReference type="EMBL" id="RYT79962.1"/>
    </source>
</evidence>
<evidence type="ECO:0000313" key="4">
    <source>
        <dbReference type="Proteomes" id="UP000291191"/>
    </source>
</evidence>
<dbReference type="SMART" id="SM00954">
    <property type="entry name" value="RelA_SpoT"/>
    <property type="match status" value="1"/>
</dbReference>
<dbReference type="OrthoDB" id="9801824at2"/>
<dbReference type="PANTHER" id="PTHR41773:SF1">
    <property type="entry name" value="RELA_SPOT DOMAIN-CONTAINING PROTEIN"/>
    <property type="match status" value="1"/>
</dbReference>
<dbReference type="Proteomes" id="UP000291191">
    <property type="component" value="Unassembled WGS sequence"/>
</dbReference>
<dbReference type="CDD" id="cd05399">
    <property type="entry name" value="NT_Rel-Spo_like"/>
    <property type="match status" value="1"/>
</dbReference>
<dbReference type="Pfam" id="PF04607">
    <property type="entry name" value="RelA_SpoT"/>
    <property type="match status" value="1"/>
</dbReference>
<dbReference type="InterPro" id="IPR043519">
    <property type="entry name" value="NT_sf"/>
</dbReference>
<evidence type="ECO:0000256" key="1">
    <source>
        <dbReference type="SAM" id="Coils"/>
    </source>
</evidence>
<dbReference type="InterPro" id="IPR007685">
    <property type="entry name" value="RelA_SpoT"/>
</dbReference>
<dbReference type="GO" id="GO:0015969">
    <property type="term" value="P:guanosine tetraphosphate metabolic process"/>
    <property type="evidence" value="ECO:0007669"/>
    <property type="project" value="InterPro"/>
</dbReference>
<dbReference type="EMBL" id="RCXO01000014">
    <property type="protein sequence ID" value="RYT79962.1"/>
    <property type="molecule type" value="Genomic_DNA"/>
</dbReference>
<feature type="coiled-coil region" evidence="1">
    <location>
        <begin position="245"/>
        <end position="289"/>
    </location>
</feature>
<keyword evidence="4" id="KW-1185">Reference proteome</keyword>
<comment type="caution">
    <text evidence="3">The sequence shown here is derived from an EMBL/GenBank/DDBJ whole genome shotgun (WGS) entry which is preliminary data.</text>
</comment>
<dbReference type="AlphaFoldDB" id="A0A4Q5HDE3"/>
<protein>
    <recommendedName>
        <fullName evidence="2">RelA/SpoT domain-containing protein</fullName>
    </recommendedName>
</protein>
<dbReference type="PANTHER" id="PTHR41773">
    <property type="entry name" value="GTP PYROPHOSPHATASE-RELATED"/>
    <property type="match status" value="1"/>
</dbReference>
<proteinExistence type="predicted"/>
<accession>A0A4Q5HDE3</accession>
<name>A0A4Q5HDE3_9BACE</name>